<reference evidence="1" key="1">
    <citation type="submission" date="2019-09" db="EMBL/GenBank/DDBJ databases">
        <title>Draft genome information of white flower Hibiscus syriacus.</title>
        <authorList>
            <person name="Kim Y.-M."/>
        </authorList>
    </citation>
    <scope>NUCLEOTIDE SEQUENCE [LARGE SCALE GENOMIC DNA]</scope>
    <source>
        <strain evidence="1">YM2019G1</strain>
    </source>
</reference>
<dbReference type="Proteomes" id="UP000436088">
    <property type="component" value="Unassembled WGS sequence"/>
</dbReference>
<proteinExistence type="predicted"/>
<evidence type="ECO:0000313" key="2">
    <source>
        <dbReference type="Proteomes" id="UP000436088"/>
    </source>
</evidence>
<gene>
    <name evidence="1" type="ORF">F3Y22_tig00116975pilonHSYRG00163</name>
</gene>
<comment type="caution">
    <text evidence="1">The sequence shown here is derived from an EMBL/GenBank/DDBJ whole genome shotgun (WGS) entry which is preliminary data.</text>
</comment>
<dbReference type="AlphaFoldDB" id="A0A6A2X7M2"/>
<dbReference type="EMBL" id="VEPZ02001748">
    <property type="protein sequence ID" value="KAE8658066.1"/>
    <property type="molecule type" value="Genomic_DNA"/>
</dbReference>
<dbReference type="PANTHER" id="PTHR33116">
    <property type="entry name" value="REVERSE TRANSCRIPTASE ZINC-BINDING DOMAIN-CONTAINING PROTEIN-RELATED-RELATED"/>
    <property type="match status" value="1"/>
</dbReference>
<name>A0A6A2X7M2_HIBSY</name>
<keyword evidence="2" id="KW-1185">Reference proteome</keyword>
<evidence type="ECO:0008006" key="3">
    <source>
        <dbReference type="Google" id="ProtNLM"/>
    </source>
</evidence>
<dbReference type="PANTHER" id="PTHR33116:SF75">
    <property type="entry name" value="RIBONUCLEASE H PROTEIN"/>
    <property type="match status" value="1"/>
</dbReference>
<sequence>MPSTVASKLNKVIARFLWGAASGRAIHWVKWDQVYKPKEFGGLGVVDLKLKNRSLLNKWLWKFGEESSSLWRKVLEAKYGLDHSSMVLRPINSSKLFWVWRSISSPMGSVDDMFTQKTRCADGDGSYIDFWTNVPSFRVAFSRIYVVAIRMSGCCLTGNGVFGRSFISLIDAAVRDPGWNLVWTNLAPPKVEAVVWRFVLQRIPLLLELAKRGGVNL</sequence>
<evidence type="ECO:0000313" key="1">
    <source>
        <dbReference type="EMBL" id="KAE8658066.1"/>
    </source>
</evidence>
<protein>
    <recommendedName>
        <fullName evidence="3">Reverse transcriptase zinc-binding domain-containing protein</fullName>
    </recommendedName>
</protein>
<accession>A0A6A2X7M2</accession>
<organism evidence="1 2">
    <name type="scientific">Hibiscus syriacus</name>
    <name type="common">Rose of Sharon</name>
    <dbReference type="NCBI Taxonomy" id="106335"/>
    <lineage>
        <taxon>Eukaryota</taxon>
        <taxon>Viridiplantae</taxon>
        <taxon>Streptophyta</taxon>
        <taxon>Embryophyta</taxon>
        <taxon>Tracheophyta</taxon>
        <taxon>Spermatophyta</taxon>
        <taxon>Magnoliopsida</taxon>
        <taxon>eudicotyledons</taxon>
        <taxon>Gunneridae</taxon>
        <taxon>Pentapetalae</taxon>
        <taxon>rosids</taxon>
        <taxon>malvids</taxon>
        <taxon>Malvales</taxon>
        <taxon>Malvaceae</taxon>
        <taxon>Malvoideae</taxon>
        <taxon>Hibiscus</taxon>
    </lineage>
</organism>